<evidence type="ECO:0000256" key="1">
    <source>
        <dbReference type="ARBA" id="ARBA00007198"/>
    </source>
</evidence>
<comment type="caution">
    <text evidence="3">The sequence shown here is derived from an EMBL/GenBank/DDBJ whole genome shotgun (WGS) entry which is preliminary data.</text>
</comment>
<dbReference type="Gene3D" id="3.40.30.10">
    <property type="entry name" value="Glutaredoxin"/>
    <property type="match status" value="1"/>
</dbReference>
<dbReference type="InterPro" id="IPR036249">
    <property type="entry name" value="Thioredoxin-like_sf"/>
</dbReference>
<evidence type="ECO:0000313" key="4">
    <source>
        <dbReference type="Proteomes" id="UP001500298"/>
    </source>
</evidence>
<gene>
    <name evidence="3" type="ORF">GCM10023331_21150</name>
</gene>
<dbReference type="RefSeq" id="WP_345371605.1">
    <property type="nucleotide sequence ID" value="NZ_BAABJX010000032.1"/>
</dbReference>
<accession>A0ABP9D9N9</accession>
<proteinExistence type="inferred from homology"/>
<dbReference type="Proteomes" id="UP001500298">
    <property type="component" value="Unassembled WGS sequence"/>
</dbReference>
<comment type="similarity">
    <text evidence="1 2">Belongs to the ArsC family.</text>
</comment>
<evidence type="ECO:0000313" key="3">
    <source>
        <dbReference type="EMBL" id="GAA4835651.1"/>
    </source>
</evidence>
<dbReference type="EMBL" id="BAABJX010000032">
    <property type="protein sequence ID" value="GAA4835651.1"/>
    <property type="molecule type" value="Genomic_DNA"/>
</dbReference>
<name>A0ABP9D9N9_9BACT</name>
<protein>
    <recommendedName>
        <fullName evidence="5">Arsenate reductase</fullName>
    </recommendedName>
</protein>
<organism evidence="3 4">
    <name type="scientific">Algivirga pacifica</name>
    <dbReference type="NCBI Taxonomy" id="1162670"/>
    <lineage>
        <taxon>Bacteria</taxon>
        <taxon>Pseudomonadati</taxon>
        <taxon>Bacteroidota</taxon>
        <taxon>Cytophagia</taxon>
        <taxon>Cytophagales</taxon>
        <taxon>Flammeovirgaceae</taxon>
        <taxon>Algivirga</taxon>
    </lineage>
</organism>
<reference evidence="4" key="1">
    <citation type="journal article" date="2019" name="Int. J. Syst. Evol. Microbiol.">
        <title>The Global Catalogue of Microorganisms (GCM) 10K type strain sequencing project: providing services to taxonomists for standard genome sequencing and annotation.</title>
        <authorList>
            <consortium name="The Broad Institute Genomics Platform"/>
            <consortium name="The Broad Institute Genome Sequencing Center for Infectious Disease"/>
            <person name="Wu L."/>
            <person name="Ma J."/>
        </authorList>
    </citation>
    <scope>NUCLEOTIDE SEQUENCE [LARGE SCALE GENOMIC DNA]</scope>
    <source>
        <strain evidence="4">JCM 18326</strain>
    </source>
</reference>
<keyword evidence="4" id="KW-1185">Reference proteome</keyword>
<dbReference type="InterPro" id="IPR006660">
    <property type="entry name" value="Arsenate_reductase-like"/>
</dbReference>
<dbReference type="Pfam" id="PF03960">
    <property type="entry name" value="ArsC"/>
    <property type="match status" value="1"/>
</dbReference>
<evidence type="ECO:0008006" key="5">
    <source>
        <dbReference type="Google" id="ProtNLM"/>
    </source>
</evidence>
<sequence length="119" mass="13876">MYSNKKNIMEVFYHPGSSLHKQTVAYAKSMSSKVVTTSYGQDAFTTTIWKYLLKKLNKTPKELLNKSDPFYQKNIRGKEFDSEGWLNVLMKHPFLIRGPIVVWKNKARLVETPTDIMKM</sequence>
<dbReference type="SUPFAM" id="SSF52833">
    <property type="entry name" value="Thioredoxin-like"/>
    <property type="match status" value="1"/>
</dbReference>
<dbReference type="PROSITE" id="PS51353">
    <property type="entry name" value="ARSC"/>
    <property type="match status" value="1"/>
</dbReference>
<evidence type="ECO:0000256" key="2">
    <source>
        <dbReference type="PROSITE-ProRule" id="PRU01282"/>
    </source>
</evidence>